<feature type="region of interest" description="Disordered" evidence="1">
    <location>
        <begin position="162"/>
        <end position="183"/>
    </location>
</feature>
<proteinExistence type="predicted"/>
<feature type="region of interest" description="Disordered" evidence="1">
    <location>
        <begin position="59"/>
        <end position="109"/>
    </location>
</feature>
<reference evidence="4 5" key="1">
    <citation type="submission" date="2023-12" db="EMBL/GenBank/DDBJ databases">
        <title>A high-quality genome assembly for Dillenia turbinata (Dilleniales).</title>
        <authorList>
            <person name="Chanderbali A."/>
        </authorList>
    </citation>
    <scope>NUCLEOTIDE SEQUENCE [LARGE SCALE GENOMIC DNA]</scope>
    <source>
        <strain evidence="4">LSX21</strain>
        <tissue evidence="4">Leaf</tissue>
    </source>
</reference>
<feature type="region of interest" description="Disordered" evidence="1">
    <location>
        <begin position="465"/>
        <end position="507"/>
    </location>
</feature>
<evidence type="ECO:0000259" key="2">
    <source>
        <dbReference type="Pfam" id="PF14309"/>
    </source>
</evidence>
<dbReference type="AlphaFoldDB" id="A0AAN8Z8J2"/>
<dbReference type="Pfam" id="PF14309">
    <property type="entry name" value="DUF4378"/>
    <property type="match status" value="1"/>
</dbReference>
<keyword evidence="5" id="KW-1185">Reference proteome</keyword>
<evidence type="ECO:0000259" key="3">
    <source>
        <dbReference type="Pfam" id="PF14383"/>
    </source>
</evidence>
<protein>
    <submittedName>
        <fullName evidence="4">DUF3741-associated sequence motif</fullName>
    </submittedName>
</protein>
<feature type="region of interest" description="Disordered" evidence="1">
    <location>
        <begin position="1"/>
        <end position="29"/>
    </location>
</feature>
<evidence type="ECO:0000313" key="5">
    <source>
        <dbReference type="Proteomes" id="UP001370490"/>
    </source>
</evidence>
<gene>
    <name evidence="4" type="ORF">RJ641_008029</name>
</gene>
<feature type="region of interest" description="Disordered" evidence="1">
    <location>
        <begin position="295"/>
        <end position="356"/>
    </location>
</feature>
<feature type="domain" description="DUF4378" evidence="2">
    <location>
        <begin position="539"/>
        <end position="685"/>
    </location>
</feature>
<feature type="compositionally biased region" description="Low complexity" evidence="1">
    <location>
        <begin position="488"/>
        <end position="498"/>
    </location>
</feature>
<feature type="compositionally biased region" description="Polar residues" evidence="1">
    <location>
        <begin position="472"/>
        <end position="481"/>
    </location>
</feature>
<sequence>MGKEYWYRGTRKSSSTSKKGGSGGGEKETASQLGCMSAVFQLFDFHHFPCAFHQRPSLQPDPNFFPDDEPTTSLKGVEAPRNSLKSEKPLTESASLSSTTTTTTTTEEESVNMPLVIRIERRTSSDRKVHDLSPDCSYSPGTKTPNLVARLMGLDLLPENFSPSTSTSDLGTPRLRTHSSNKAELQSRLCRRSRGRLCVYNDDMIGTRSLPETPRISLSRKSDVDPRLSLQINKDNIGVGEEFELSTLRMLTKKEFKCSDENRSPGNYARHIVKQVKENVRRRVVGMDITNTIKSKERETRNDDQLLVSQKLKRTKMGGDQTTHSCSPRLKFMSSTWSNDNKKEQSSLSPKQPLPTPALPVVIEKQEKLGKNSLKYSKPQPEKKQQRSMQGCEKGKSERFAAKPRKGIPQKTSDSIRNKQEEPFVRPPSTLSDKKGKKKPLSNDLFNISVPTLLSVKKEISSLSSSPYLPQKQYSQESNGQPPKGRRSQISSSTSQTSCYHKKTEGENMIKQQTGMAALSVQEEYGNIRNGRVSIGIEEFQYISGIIEGSGIEKDKDNPKWFSHSHPLDPSVFHELEHYYSAASATGQLRFRCNRKLWFSLVDEVLGCILSKKSKYPSIKGRGFRVFDVLCMRIESLRWRKCETLHDIDEMVECDFPEAVFRENEEREEIVKEVEREVVDTLVHETVVQVLPLWRSVR</sequence>
<name>A0AAN8Z8J2_9MAGN</name>
<evidence type="ECO:0000256" key="1">
    <source>
        <dbReference type="SAM" id="MobiDB-lite"/>
    </source>
</evidence>
<accession>A0AAN8Z8J2</accession>
<dbReference type="InterPro" id="IPR025486">
    <property type="entry name" value="DUF4378"/>
</dbReference>
<feature type="region of interest" description="Disordered" evidence="1">
    <location>
        <begin position="369"/>
        <end position="443"/>
    </location>
</feature>
<feature type="compositionally biased region" description="Low complexity" evidence="1">
    <location>
        <begin position="91"/>
        <end position="105"/>
    </location>
</feature>
<dbReference type="Pfam" id="PF14383">
    <property type="entry name" value="VARLMGL"/>
    <property type="match status" value="1"/>
</dbReference>
<comment type="caution">
    <text evidence="4">The sequence shown here is derived from an EMBL/GenBank/DDBJ whole genome shotgun (WGS) entry which is preliminary data.</text>
</comment>
<dbReference type="EMBL" id="JBAMMX010000015">
    <property type="protein sequence ID" value="KAK6926310.1"/>
    <property type="molecule type" value="Genomic_DNA"/>
</dbReference>
<feature type="compositionally biased region" description="Basic and acidic residues" evidence="1">
    <location>
        <begin position="414"/>
        <end position="424"/>
    </location>
</feature>
<feature type="compositionally biased region" description="Basic and acidic residues" evidence="1">
    <location>
        <begin position="295"/>
        <end position="304"/>
    </location>
</feature>
<feature type="domain" description="DUF3741" evidence="3">
    <location>
        <begin position="138"/>
        <end position="160"/>
    </location>
</feature>
<dbReference type="InterPro" id="IPR032795">
    <property type="entry name" value="DUF3741-assoc"/>
</dbReference>
<dbReference type="PANTHER" id="PTHR37751">
    <property type="entry name" value="LOW PROTEIN: M-PHASE INDUCER PHOSPHATASE-LIKE PROTEIN"/>
    <property type="match status" value="1"/>
</dbReference>
<dbReference type="PANTHER" id="PTHR37751:SF1">
    <property type="entry name" value="LOW PROTEIN: M-PHASE INDUCER PHOSPHATASE-LIKE PROTEIN"/>
    <property type="match status" value="1"/>
</dbReference>
<dbReference type="Proteomes" id="UP001370490">
    <property type="component" value="Unassembled WGS sequence"/>
</dbReference>
<evidence type="ECO:0000313" key="4">
    <source>
        <dbReference type="EMBL" id="KAK6926310.1"/>
    </source>
</evidence>
<organism evidence="4 5">
    <name type="scientific">Dillenia turbinata</name>
    <dbReference type="NCBI Taxonomy" id="194707"/>
    <lineage>
        <taxon>Eukaryota</taxon>
        <taxon>Viridiplantae</taxon>
        <taxon>Streptophyta</taxon>
        <taxon>Embryophyta</taxon>
        <taxon>Tracheophyta</taxon>
        <taxon>Spermatophyta</taxon>
        <taxon>Magnoliopsida</taxon>
        <taxon>eudicotyledons</taxon>
        <taxon>Gunneridae</taxon>
        <taxon>Pentapetalae</taxon>
        <taxon>Dilleniales</taxon>
        <taxon>Dilleniaceae</taxon>
        <taxon>Dillenia</taxon>
    </lineage>
</organism>